<evidence type="ECO:0000259" key="13">
    <source>
        <dbReference type="Pfam" id="PF05193"/>
    </source>
</evidence>
<proteinExistence type="inferred from homology"/>
<dbReference type="InterPro" id="IPR007863">
    <property type="entry name" value="Peptidase_M16_C"/>
</dbReference>
<dbReference type="GO" id="GO:0005743">
    <property type="term" value="C:mitochondrial inner membrane"/>
    <property type="evidence" value="ECO:0007669"/>
    <property type="project" value="UniProtKB-SubCell"/>
</dbReference>
<dbReference type="InterPro" id="IPR011249">
    <property type="entry name" value="Metalloenz_LuxS/M16"/>
</dbReference>
<dbReference type="Pfam" id="PF05193">
    <property type="entry name" value="Peptidase_M16_C"/>
    <property type="match status" value="1"/>
</dbReference>
<evidence type="ECO:0000256" key="3">
    <source>
        <dbReference type="ARBA" id="ARBA00022660"/>
    </source>
</evidence>
<dbReference type="GO" id="GO:0046872">
    <property type="term" value="F:metal ion binding"/>
    <property type="evidence" value="ECO:0007669"/>
    <property type="project" value="InterPro"/>
</dbReference>
<evidence type="ECO:0000256" key="11">
    <source>
        <dbReference type="ARBA" id="ARBA00041372"/>
    </source>
</evidence>
<keyword evidence="6" id="KW-0249">Electron transport</keyword>
<dbReference type="STRING" id="675120.N1PVD1"/>
<keyword evidence="5" id="KW-0809">Transit peptide</keyword>
<evidence type="ECO:0000259" key="12">
    <source>
        <dbReference type="Pfam" id="PF00675"/>
    </source>
</evidence>
<feature type="domain" description="Peptidase M16 N-terminal" evidence="12">
    <location>
        <begin position="44"/>
        <end position="148"/>
    </location>
</feature>
<gene>
    <name evidence="14" type="ORF">DOTSEDRAFT_69303</name>
</gene>
<dbReference type="HOGENOM" id="CLU_009902_0_1_1"/>
<dbReference type="InterPro" id="IPR011765">
    <property type="entry name" value="Pept_M16_N"/>
</dbReference>
<dbReference type="SUPFAM" id="SSF63411">
    <property type="entry name" value="LuxS/MPP-like metallohydrolase"/>
    <property type="match status" value="2"/>
</dbReference>
<keyword evidence="8" id="KW-0472">Membrane</keyword>
<keyword evidence="4" id="KW-0999">Mitochondrion inner membrane</keyword>
<evidence type="ECO:0000256" key="6">
    <source>
        <dbReference type="ARBA" id="ARBA00022982"/>
    </source>
</evidence>
<accession>N1PVD1</accession>
<feature type="domain" description="Peptidase M16 C-terminal" evidence="13">
    <location>
        <begin position="195"/>
        <end position="371"/>
    </location>
</feature>
<evidence type="ECO:0000256" key="4">
    <source>
        <dbReference type="ARBA" id="ARBA00022792"/>
    </source>
</evidence>
<protein>
    <recommendedName>
        <fullName evidence="10">Cytochrome b-c1 complex subunit 2, mitochondrial</fullName>
    </recommendedName>
    <alternativeName>
        <fullName evidence="11">Core protein II</fullName>
    </alternativeName>
</protein>
<keyword evidence="7" id="KW-0496">Mitochondrion</keyword>
<dbReference type="PANTHER" id="PTHR11851">
    <property type="entry name" value="METALLOPROTEASE"/>
    <property type="match status" value="1"/>
</dbReference>
<dbReference type="EMBL" id="KB446536">
    <property type="protein sequence ID" value="EME47327.1"/>
    <property type="molecule type" value="Genomic_DNA"/>
</dbReference>
<name>N1PVD1_DOTSN</name>
<dbReference type="AlphaFoldDB" id="N1PVD1"/>
<keyword evidence="3" id="KW-0679">Respiratory chain</keyword>
<evidence type="ECO:0000256" key="8">
    <source>
        <dbReference type="ARBA" id="ARBA00023136"/>
    </source>
</evidence>
<dbReference type="PANTHER" id="PTHR11851:SF209">
    <property type="entry name" value="CYTOCHROME B-C1 COMPLEX SUBUNIT 2, MITOCHONDRIAL"/>
    <property type="match status" value="1"/>
</dbReference>
<evidence type="ECO:0000256" key="10">
    <source>
        <dbReference type="ARBA" id="ARBA00040751"/>
    </source>
</evidence>
<dbReference type="Gene3D" id="3.30.830.10">
    <property type="entry name" value="Metalloenzyme, LuxS/M16 peptidase-like"/>
    <property type="match status" value="2"/>
</dbReference>
<dbReference type="InterPro" id="IPR050361">
    <property type="entry name" value="MPP/UQCRC_Complex"/>
</dbReference>
<reference evidence="14 15" key="2">
    <citation type="journal article" date="2012" name="PLoS Pathog.">
        <title>Diverse lifestyles and strategies of plant pathogenesis encoded in the genomes of eighteen Dothideomycetes fungi.</title>
        <authorList>
            <person name="Ohm R.A."/>
            <person name="Feau N."/>
            <person name="Henrissat B."/>
            <person name="Schoch C.L."/>
            <person name="Horwitz B.A."/>
            <person name="Barry K.W."/>
            <person name="Condon B.J."/>
            <person name="Copeland A.C."/>
            <person name="Dhillon B."/>
            <person name="Glaser F."/>
            <person name="Hesse C.N."/>
            <person name="Kosti I."/>
            <person name="LaButti K."/>
            <person name="Lindquist E.A."/>
            <person name="Lucas S."/>
            <person name="Salamov A.A."/>
            <person name="Bradshaw R.E."/>
            <person name="Ciuffetti L."/>
            <person name="Hamelin R.C."/>
            <person name="Kema G.H.J."/>
            <person name="Lawrence C."/>
            <person name="Scott J.A."/>
            <person name="Spatafora J.W."/>
            <person name="Turgeon B.G."/>
            <person name="de Wit P.J.G.M."/>
            <person name="Zhong S."/>
            <person name="Goodwin S.B."/>
            <person name="Grigoriev I.V."/>
        </authorList>
    </citation>
    <scope>NUCLEOTIDE SEQUENCE [LARGE SCALE GENOMIC DNA]</scope>
    <source>
        <strain evidence="15">NZE10 / CBS 128990</strain>
    </source>
</reference>
<evidence type="ECO:0000313" key="15">
    <source>
        <dbReference type="Proteomes" id="UP000016933"/>
    </source>
</evidence>
<keyword evidence="2" id="KW-0813">Transport</keyword>
<reference evidence="15" key="1">
    <citation type="journal article" date="2012" name="PLoS Genet.">
        <title>The genomes of the fungal plant pathogens Cladosporium fulvum and Dothistroma septosporum reveal adaptation to different hosts and lifestyles but also signatures of common ancestry.</title>
        <authorList>
            <person name="de Wit P.J.G.M."/>
            <person name="van der Burgt A."/>
            <person name="Oekmen B."/>
            <person name="Stergiopoulos I."/>
            <person name="Abd-Elsalam K.A."/>
            <person name="Aerts A.L."/>
            <person name="Bahkali A.H."/>
            <person name="Beenen H.G."/>
            <person name="Chettri P."/>
            <person name="Cox M.P."/>
            <person name="Datema E."/>
            <person name="de Vries R.P."/>
            <person name="Dhillon B."/>
            <person name="Ganley A.R."/>
            <person name="Griffiths S.A."/>
            <person name="Guo Y."/>
            <person name="Hamelin R.C."/>
            <person name="Henrissat B."/>
            <person name="Kabir M.S."/>
            <person name="Jashni M.K."/>
            <person name="Kema G."/>
            <person name="Klaubauf S."/>
            <person name="Lapidus A."/>
            <person name="Levasseur A."/>
            <person name="Lindquist E."/>
            <person name="Mehrabi R."/>
            <person name="Ohm R.A."/>
            <person name="Owen T.J."/>
            <person name="Salamov A."/>
            <person name="Schwelm A."/>
            <person name="Schijlen E."/>
            <person name="Sun H."/>
            <person name="van den Burg H.A."/>
            <person name="van Ham R.C.H.J."/>
            <person name="Zhang S."/>
            <person name="Goodwin S.B."/>
            <person name="Grigoriev I.V."/>
            <person name="Collemare J."/>
            <person name="Bradshaw R.E."/>
        </authorList>
    </citation>
    <scope>NUCLEOTIDE SEQUENCE [LARGE SCALE GENOMIC DNA]</scope>
    <source>
        <strain evidence="15">NZE10 / CBS 128990</strain>
    </source>
</reference>
<evidence type="ECO:0000313" key="14">
    <source>
        <dbReference type="EMBL" id="EME47327.1"/>
    </source>
</evidence>
<dbReference type="OrthoDB" id="6369905at2759"/>
<evidence type="ECO:0000256" key="2">
    <source>
        <dbReference type="ARBA" id="ARBA00022448"/>
    </source>
</evidence>
<organism evidence="14 15">
    <name type="scientific">Dothistroma septosporum (strain NZE10 / CBS 128990)</name>
    <name type="common">Red band needle blight fungus</name>
    <name type="synonym">Mycosphaerella pini</name>
    <dbReference type="NCBI Taxonomy" id="675120"/>
    <lineage>
        <taxon>Eukaryota</taxon>
        <taxon>Fungi</taxon>
        <taxon>Dikarya</taxon>
        <taxon>Ascomycota</taxon>
        <taxon>Pezizomycotina</taxon>
        <taxon>Dothideomycetes</taxon>
        <taxon>Dothideomycetidae</taxon>
        <taxon>Mycosphaerellales</taxon>
        <taxon>Mycosphaerellaceae</taxon>
        <taxon>Dothistroma</taxon>
    </lineage>
</organism>
<evidence type="ECO:0000256" key="9">
    <source>
        <dbReference type="ARBA" id="ARBA00038146"/>
    </source>
</evidence>
<dbReference type="eggNOG" id="KOG2583">
    <property type="taxonomic scope" value="Eukaryota"/>
</dbReference>
<dbReference type="Pfam" id="PF00675">
    <property type="entry name" value="Peptidase_M16"/>
    <property type="match status" value="1"/>
</dbReference>
<dbReference type="Proteomes" id="UP000016933">
    <property type="component" value="Unassembled WGS sequence"/>
</dbReference>
<comment type="similarity">
    <text evidence="9">Belongs to the peptidase M16 family. UQCRC2/QCR2 subfamily.</text>
</comment>
<evidence type="ECO:0000256" key="5">
    <source>
        <dbReference type="ARBA" id="ARBA00022946"/>
    </source>
</evidence>
<comment type="subcellular location">
    <subcellularLocation>
        <location evidence="1">Mitochondrion inner membrane</location>
        <topology evidence="1">Peripheral membrane protein</topology>
        <orientation evidence="1">Matrix side</orientation>
    </subcellularLocation>
</comment>
<keyword evidence="15" id="KW-1185">Reference proteome</keyword>
<sequence length="452" mass="48602">MIARSAISRQAQRAVRQPWQQSRNYAAATGSLAYETNKLNGINVASRDQPGAVSTLAIVAKAGTRYEPVPGLAEALQRYAFKTTERRSTLRIQRESELLGSELLRDHTRENLVVGAKFLRDDLPYFVELLAEVVSMTKYQQHIVNEEVIPVMQLNSKKHIGNTLSLATDSAHGLAFHRGLGMAEKPTSSVFTKYVTADALTEYAGAAYAKPNFAIIGNGVEQSALTKWVGEFFTGVSEQPSYQIKSEQSKYYGGEERIAHGSGNSMVLAFPGSSSATGSFYKPEVAVLAALLGGETSIKWAPGFSLLAKAAAETPLLHVSTKSLIYTDAGLLTIGLNGTASDIRTTAPKIVDALKGAAQNVSEDDFNKAKALAKFKELEFASGTHAAIEYTGAGLIRDGKPYQISEVASSLDGVTLDKVKQIAKEALENKASVSTVGDLYQLPYAEEIGLKV</sequence>
<evidence type="ECO:0000256" key="1">
    <source>
        <dbReference type="ARBA" id="ARBA00004443"/>
    </source>
</evidence>
<dbReference type="OMA" id="APKFALY"/>
<evidence type="ECO:0000256" key="7">
    <source>
        <dbReference type="ARBA" id="ARBA00023128"/>
    </source>
</evidence>